<organism evidence="1 2">
    <name type="scientific">Streptomyces turgidiscabies (strain Car8)</name>
    <dbReference type="NCBI Taxonomy" id="698760"/>
    <lineage>
        <taxon>Bacteria</taxon>
        <taxon>Bacillati</taxon>
        <taxon>Actinomycetota</taxon>
        <taxon>Actinomycetes</taxon>
        <taxon>Kitasatosporales</taxon>
        <taxon>Streptomycetaceae</taxon>
        <taxon>Streptomyces</taxon>
    </lineage>
</organism>
<name>L7EZ54_STRT8</name>
<accession>L7EZ54</accession>
<sequence>MSGRGLVHHRTSRGCRGRLGSRRARIFVLSSSDDIPLTVMGR</sequence>
<protein>
    <submittedName>
        <fullName evidence="1">Uncharacterized protein</fullName>
    </submittedName>
</protein>
<reference evidence="1 2" key="1">
    <citation type="journal article" date="2011" name="Plasmid">
        <title>Streptomyces turgidiscabies Car8 contains a modular pathogenicity island that shares virulence genes with other actinobacterial plant pathogens.</title>
        <authorList>
            <person name="Huguet-Tapia J.C."/>
            <person name="Badger J.H."/>
            <person name="Loria R."/>
            <person name="Pettis G.S."/>
        </authorList>
    </citation>
    <scope>NUCLEOTIDE SEQUENCE [LARGE SCALE GENOMIC DNA]</scope>
    <source>
        <strain evidence="1 2">Car8</strain>
    </source>
</reference>
<feature type="non-terminal residue" evidence="1">
    <location>
        <position position="42"/>
    </location>
</feature>
<dbReference type="EMBL" id="AEJB01000430">
    <property type="protein sequence ID" value="ELP64713.1"/>
    <property type="molecule type" value="Genomic_DNA"/>
</dbReference>
<gene>
    <name evidence="1" type="ORF">STRTUCAR8_08244</name>
</gene>
<comment type="caution">
    <text evidence="1">The sequence shown here is derived from an EMBL/GenBank/DDBJ whole genome shotgun (WGS) entry which is preliminary data.</text>
</comment>
<evidence type="ECO:0000313" key="1">
    <source>
        <dbReference type="EMBL" id="ELP64713.1"/>
    </source>
</evidence>
<dbReference type="Proteomes" id="UP000010931">
    <property type="component" value="Unassembled WGS sequence"/>
</dbReference>
<evidence type="ECO:0000313" key="2">
    <source>
        <dbReference type="Proteomes" id="UP000010931"/>
    </source>
</evidence>
<keyword evidence="2" id="KW-1185">Reference proteome</keyword>
<proteinExistence type="predicted"/>
<dbReference type="AlphaFoldDB" id="L7EZ54"/>